<accession>A0A4D6MFL5</accession>
<gene>
    <name evidence="1" type="ORF">DEO72_LG7g1443</name>
</gene>
<organism evidence="1 2">
    <name type="scientific">Vigna unguiculata</name>
    <name type="common">Cowpea</name>
    <dbReference type="NCBI Taxonomy" id="3917"/>
    <lineage>
        <taxon>Eukaryota</taxon>
        <taxon>Viridiplantae</taxon>
        <taxon>Streptophyta</taxon>
        <taxon>Embryophyta</taxon>
        <taxon>Tracheophyta</taxon>
        <taxon>Spermatophyta</taxon>
        <taxon>Magnoliopsida</taxon>
        <taxon>eudicotyledons</taxon>
        <taxon>Gunneridae</taxon>
        <taxon>Pentapetalae</taxon>
        <taxon>rosids</taxon>
        <taxon>fabids</taxon>
        <taxon>Fabales</taxon>
        <taxon>Fabaceae</taxon>
        <taxon>Papilionoideae</taxon>
        <taxon>50 kb inversion clade</taxon>
        <taxon>NPAAA clade</taxon>
        <taxon>indigoferoid/millettioid clade</taxon>
        <taxon>Phaseoleae</taxon>
        <taxon>Vigna</taxon>
    </lineage>
</organism>
<dbReference type="AlphaFoldDB" id="A0A4D6MFL5"/>
<keyword evidence="2" id="KW-1185">Reference proteome</keyword>
<protein>
    <submittedName>
        <fullName evidence="1">Uncharacterized protein</fullName>
    </submittedName>
</protein>
<reference evidence="1 2" key="1">
    <citation type="submission" date="2019-04" db="EMBL/GenBank/DDBJ databases">
        <title>An improved genome assembly and genetic linkage map for asparagus bean, Vigna unguiculata ssp. sesquipedialis.</title>
        <authorList>
            <person name="Xia Q."/>
            <person name="Zhang R."/>
            <person name="Dong Y."/>
        </authorList>
    </citation>
    <scope>NUCLEOTIDE SEQUENCE [LARGE SCALE GENOMIC DNA]</scope>
    <source>
        <tissue evidence="1">Leaf</tissue>
    </source>
</reference>
<sequence>MEMAMTAAPLLPTLWFAMCFLAKYFFSYLAVATQGTKVMEVLPWCLHFWYGSCENLLVRVAAAMVMVVRKNGGVLRSTSGSICSGG</sequence>
<proteinExistence type="predicted"/>
<evidence type="ECO:0000313" key="2">
    <source>
        <dbReference type="Proteomes" id="UP000501690"/>
    </source>
</evidence>
<name>A0A4D6MFL5_VIGUN</name>
<dbReference type="EMBL" id="CP039351">
    <property type="protein sequence ID" value="QCE00156.1"/>
    <property type="molecule type" value="Genomic_DNA"/>
</dbReference>
<dbReference type="Proteomes" id="UP000501690">
    <property type="component" value="Linkage Group LG7"/>
</dbReference>
<evidence type="ECO:0000313" key="1">
    <source>
        <dbReference type="EMBL" id="QCE00156.1"/>
    </source>
</evidence>